<accession>A0AAE9CE51</accession>
<dbReference type="Pfam" id="PF23023">
    <property type="entry name" value="Anti-Pycsar_Apyc1"/>
    <property type="match status" value="1"/>
</dbReference>
<comment type="similarity">
    <text evidence="4">Belongs to the anti-Pycsar protein Apyc1 family.</text>
</comment>
<dbReference type="GO" id="GO:0052170">
    <property type="term" value="P:symbiont-mediated suppression of host innate immune response"/>
    <property type="evidence" value="ECO:0007669"/>
    <property type="project" value="UniProtKB-KW"/>
</dbReference>
<evidence type="ECO:0000256" key="1">
    <source>
        <dbReference type="ARBA" id="ARBA00022632"/>
    </source>
</evidence>
<sequence length="241" mass="27478">MFEFIGTGSAFNTKLGNNGAFIKQGNKFFMIDCGSSTFSRIMEMDLLEGVEEIYVMITHKHPDHVGSLGDLIFYGYYNMGTVMEKNVTVLAPDEIMISETLFDMGVESDTYYLKEFDTESLNFLDDFNMTFMPIETKHVKELSCFGYVIHIKNTRIYYSGDANIIPEKVLKMFNAGMVDVLYQDTCGADYEGNVHLSLRELDELIAEDKALRSRVYCMHLDEKFDEIEAISMGFNVVKGVM</sequence>
<evidence type="ECO:0000313" key="6">
    <source>
        <dbReference type="EMBL" id="UGO50746.1"/>
    </source>
</evidence>
<evidence type="ECO:0000256" key="2">
    <source>
        <dbReference type="ARBA" id="ARBA00023280"/>
    </source>
</evidence>
<dbReference type="Gene3D" id="3.60.15.10">
    <property type="entry name" value="Ribonuclease Z/Hydroxyacylglutathione hydrolase-like"/>
    <property type="match status" value="1"/>
</dbReference>
<keyword evidence="7" id="KW-1185">Reference proteome</keyword>
<dbReference type="PANTHER" id="PTHR42663">
    <property type="entry name" value="HYDROLASE C777.06C-RELATED-RELATED"/>
    <property type="match status" value="1"/>
</dbReference>
<comment type="function">
    <text evidence="3">Counteracts the host Pycsar antiviral defense system. Phosphodiesterase that enables metal-dependent hydrolysis of host cyclic nucleotide Pycsar defense signals such as cCMP and cUMP.</text>
</comment>
<dbReference type="Proteomes" id="UP000827460">
    <property type="component" value="Segment"/>
</dbReference>
<reference evidence="6" key="1">
    <citation type="submission" date="2021-10" db="EMBL/GenBank/DDBJ databases">
        <authorList>
            <person name="Lavering E.D."/>
            <person name="James R."/>
            <person name="Fairholm J.D."/>
            <person name="Ogilvie B.H."/>
            <person name="Thurgood T.L."/>
            <person name="Robison R.A."/>
            <person name="Grose J.H."/>
        </authorList>
    </citation>
    <scope>NUCLEOTIDE SEQUENCE</scope>
</reference>
<evidence type="ECO:0000256" key="3">
    <source>
        <dbReference type="ARBA" id="ARBA00034293"/>
    </source>
</evidence>
<gene>
    <name evidence="6" type="ORF">SOPHRITA_155</name>
</gene>
<evidence type="ECO:0000256" key="4">
    <source>
        <dbReference type="ARBA" id="ARBA00034308"/>
    </source>
</evidence>
<organism evidence="6 7">
    <name type="scientific">Bacillus phage vB_BanS_Sophrita</name>
    <dbReference type="NCBI Taxonomy" id="2894790"/>
    <lineage>
        <taxon>Viruses</taxon>
        <taxon>Duplodnaviria</taxon>
        <taxon>Heunggongvirae</taxon>
        <taxon>Uroviricota</taxon>
        <taxon>Caudoviricetes</taxon>
        <taxon>Joanripponvirinae</taxon>
        <taxon>Sophritavirus</taxon>
        <taxon>Sophritavirus sophrita</taxon>
    </lineage>
</organism>
<keyword evidence="2" id="KW-0899">Viral immunoevasion</keyword>
<keyword evidence="1" id="KW-0945">Host-virus interaction</keyword>
<name>A0AAE9CE51_9CAUD</name>
<dbReference type="SUPFAM" id="SSF56281">
    <property type="entry name" value="Metallo-hydrolase/oxidoreductase"/>
    <property type="match status" value="1"/>
</dbReference>
<evidence type="ECO:0000313" key="7">
    <source>
        <dbReference type="Proteomes" id="UP000827460"/>
    </source>
</evidence>
<keyword evidence="1" id="KW-1090">Inhibition of host innate immune response by virus</keyword>
<dbReference type="SMART" id="SM00849">
    <property type="entry name" value="Lactamase_B"/>
    <property type="match status" value="1"/>
</dbReference>
<feature type="domain" description="Metallo-beta-lactamase" evidence="5">
    <location>
        <begin position="16"/>
        <end position="219"/>
    </location>
</feature>
<proteinExistence type="inferred from homology"/>
<dbReference type="InterPro" id="IPR001279">
    <property type="entry name" value="Metallo-B-lactamas"/>
</dbReference>
<protein>
    <submittedName>
        <fullName evidence="6">MBL fold metallo-hydrolase</fullName>
    </submittedName>
</protein>
<dbReference type="PANTHER" id="PTHR42663:SF6">
    <property type="entry name" value="HYDROLASE C777.06C-RELATED"/>
    <property type="match status" value="1"/>
</dbReference>
<dbReference type="EMBL" id="OK499991">
    <property type="protein sequence ID" value="UGO50746.1"/>
    <property type="molecule type" value="Genomic_DNA"/>
</dbReference>
<dbReference type="InterPro" id="IPR036866">
    <property type="entry name" value="RibonucZ/Hydroxyglut_hydro"/>
</dbReference>
<evidence type="ECO:0000259" key="5">
    <source>
        <dbReference type="SMART" id="SM00849"/>
    </source>
</evidence>